<reference evidence="10" key="2">
    <citation type="journal article" date="2011" name="PLoS Pathog.">
        <title>Comparative genomics yields insights into niche adaptation of plant vascular wilt pathogens.</title>
        <authorList>
            <person name="Klosterman S.J."/>
            <person name="Subbarao K.V."/>
            <person name="Kang S."/>
            <person name="Veronese P."/>
            <person name="Gold S.E."/>
            <person name="Thomma B.P.H.J."/>
            <person name="Chen Z."/>
            <person name="Henrissat B."/>
            <person name="Lee Y.-H."/>
            <person name="Park J."/>
            <person name="Garcia-Pedrajas M.D."/>
            <person name="Barbara D.J."/>
            <person name="Anchieta A."/>
            <person name="de Jonge R."/>
            <person name="Santhanam P."/>
            <person name="Maruthachalam K."/>
            <person name="Atallah Z."/>
            <person name="Amyotte S.G."/>
            <person name="Paz Z."/>
            <person name="Inderbitzin P."/>
            <person name="Hayes R.J."/>
            <person name="Heiman D.I."/>
            <person name="Young S."/>
            <person name="Zeng Q."/>
            <person name="Engels R."/>
            <person name="Galagan J."/>
            <person name="Cuomo C.A."/>
            <person name="Dobinson K.F."/>
            <person name="Ma L.-J."/>
        </authorList>
    </citation>
    <scope>NUCLEOTIDE SEQUENCE [LARGE SCALE GENOMIC DNA]</scope>
    <source>
        <strain evidence="10">VdLs.17 / ATCC MYA-4575 / FGSC 10137</strain>
    </source>
</reference>
<evidence type="ECO:0000259" key="8">
    <source>
        <dbReference type="PROSITE" id="PS50102"/>
    </source>
</evidence>
<dbReference type="InterPro" id="IPR034158">
    <property type="entry name" value="SF3B4_RRM1"/>
</dbReference>
<feature type="compositionally biased region" description="Pro residues" evidence="7">
    <location>
        <begin position="265"/>
        <end position="277"/>
    </location>
</feature>
<proteinExistence type="inferred from homology"/>
<feature type="compositionally biased region" description="Low complexity" evidence="7">
    <location>
        <begin position="324"/>
        <end position="344"/>
    </location>
</feature>
<dbReference type="HOGENOM" id="CLU_012062_21_1_1"/>
<feature type="region of interest" description="Disordered" evidence="7">
    <location>
        <begin position="217"/>
        <end position="411"/>
    </location>
</feature>
<dbReference type="PANTHER" id="PTHR48030">
    <property type="entry name" value="SPLICING FACTOR 3B SUBUNIT 4"/>
    <property type="match status" value="1"/>
</dbReference>
<sequence length="498" mass="54896">MAQNRHWEQDKDATVYIGNIDERATSTMVYEIMLQMGPIHNIHMPRDRVTQTHQGFGFVEFRTPGDAEYAANVMNGVKLYGKSLRVNKASADKQKQAEVGAELFVGNLDPMVDEKILYDTFSRFGPLLTLPKVAREDSGNSKGFGFISFADFESSDAAVENLHGQYLLSKEVSVQYAFKKDGKGERHGDAAERELAAQAKKRNIVPEMQPVPAAFLNQPQPPPAVAPGAPPVPAGFDPANGLPMHHQHHQHQHQQQQHPQMAQPGIPPGFGAPPPRFPRLQRRARRPRDPGAPWRRIRPALSAISKGDMPLPPASPPARPPARPATRTRPTSTPAAPRATLGRPPADPRPRLALAPCRRRTASPRRAARLLRRRGSCRHRGSSRLAFPAGEPTNGRLREGKGQRNFPSPQKVTSNAALHVPRANEAIGRRTRWLPLMRSGEAMVAALAKSWTQWSVCPHLSSGTEPPLTESRYPCLEFGVRGTEKEQPSGRNSLKPAT</sequence>
<feature type="domain" description="RRM" evidence="8">
    <location>
        <begin position="13"/>
        <end position="91"/>
    </location>
</feature>
<feature type="compositionally biased region" description="Pro residues" evidence="7">
    <location>
        <begin position="219"/>
        <end position="233"/>
    </location>
</feature>
<evidence type="ECO:0000256" key="7">
    <source>
        <dbReference type="SAM" id="MobiDB-lite"/>
    </source>
</evidence>
<keyword evidence="10" id="KW-1185">Reference proteome</keyword>
<evidence type="ECO:0000256" key="3">
    <source>
        <dbReference type="ARBA" id="ARBA00022737"/>
    </source>
</evidence>
<evidence type="ECO:0000256" key="4">
    <source>
        <dbReference type="ARBA" id="ARBA00022884"/>
    </source>
</evidence>
<dbReference type="eggNOG" id="KOG0131">
    <property type="taxonomic scope" value="Eukaryota"/>
</dbReference>
<evidence type="ECO:0000256" key="5">
    <source>
        <dbReference type="ARBA" id="ARBA00023242"/>
    </source>
</evidence>
<accession>G2XE72</accession>
<dbReference type="GO" id="GO:0071011">
    <property type="term" value="C:precatalytic spliceosome"/>
    <property type="evidence" value="ECO:0007669"/>
    <property type="project" value="TreeGrafter"/>
</dbReference>
<feature type="domain" description="RRM" evidence="8">
    <location>
        <begin position="101"/>
        <end position="179"/>
    </location>
</feature>
<dbReference type="CDD" id="cd12334">
    <property type="entry name" value="RRM1_SF3B4"/>
    <property type="match status" value="1"/>
</dbReference>
<dbReference type="CDD" id="cd12335">
    <property type="entry name" value="RRM2_SF3B4"/>
    <property type="match status" value="1"/>
</dbReference>
<organism evidence="9 10">
    <name type="scientific">Verticillium dahliae (strain VdLs.17 / ATCC MYA-4575 / FGSC 10137)</name>
    <name type="common">Verticillium wilt</name>
    <dbReference type="NCBI Taxonomy" id="498257"/>
    <lineage>
        <taxon>Eukaryota</taxon>
        <taxon>Fungi</taxon>
        <taxon>Dikarya</taxon>
        <taxon>Ascomycota</taxon>
        <taxon>Pezizomycotina</taxon>
        <taxon>Sordariomycetes</taxon>
        <taxon>Hypocreomycetidae</taxon>
        <taxon>Glomerellales</taxon>
        <taxon>Plectosphaerellaceae</taxon>
        <taxon>Verticillium</taxon>
    </lineage>
</organism>
<dbReference type="GO" id="GO:0048026">
    <property type="term" value="P:positive regulation of mRNA splicing, via spliceosome"/>
    <property type="evidence" value="ECO:0007669"/>
    <property type="project" value="TreeGrafter"/>
</dbReference>
<keyword evidence="4 6" id="KW-0694">RNA-binding</keyword>
<feature type="compositionally biased region" description="Pro residues" evidence="7">
    <location>
        <begin position="310"/>
        <end position="323"/>
    </location>
</feature>
<dbReference type="InterPro" id="IPR000504">
    <property type="entry name" value="RRM_dom"/>
</dbReference>
<dbReference type="OMA" id="NNDRGHY"/>
<name>G2XE72_VERDV</name>
<dbReference type="PROSITE" id="PS50102">
    <property type="entry name" value="RRM"/>
    <property type="match status" value="2"/>
</dbReference>
<dbReference type="GeneID" id="20709917"/>
<dbReference type="OrthoDB" id="10259687at2759"/>
<dbReference type="InParanoid" id="G2XE72"/>
<dbReference type="GO" id="GO:0003723">
    <property type="term" value="F:RNA binding"/>
    <property type="evidence" value="ECO:0007669"/>
    <property type="project" value="UniProtKB-UniRule"/>
</dbReference>
<dbReference type="Proteomes" id="UP000001611">
    <property type="component" value="Unassembled WGS sequence"/>
</dbReference>
<dbReference type="Gene3D" id="3.30.70.330">
    <property type="match status" value="2"/>
</dbReference>
<evidence type="ECO:0000256" key="2">
    <source>
        <dbReference type="ARBA" id="ARBA00008363"/>
    </source>
</evidence>
<dbReference type="SUPFAM" id="SSF54928">
    <property type="entry name" value="RNA-binding domain, RBD"/>
    <property type="match status" value="1"/>
</dbReference>
<dbReference type="InterPro" id="IPR034159">
    <property type="entry name" value="SF3B4_RRM2"/>
</dbReference>
<dbReference type="STRING" id="498257.G2XE72"/>
<comment type="subcellular location">
    <subcellularLocation>
        <location evidence="1">Nucleus</location>
    </subcellularLocation>
</comment>
<evidence type="ECO:0000313" key="10">
    <source>
        <dbReference type="Proteomes" id="UP000001611"/>
    </source>
</evidence>
<gene>
    <name evidence="9" type="ORF">VDAG_08454</name>
</gene>
<dbReference type="GO" id="GO:0005686">
    <property type="term" value="C:U2 snRNP"/>
    <property type="evidence" value="ECO:0007669"/>
    <property type="project" value="TreeGrafter"/>
</dbReference>
<feature type="compositionally biased region" description="Basic residues" evidence="7">
    <location>
        <begin position="357"/>
        <end position="382"/>
    </location>
</feature>
<dbReference type="AlphaFoldDB" id="G2XE72"/>
<dbReference type="SMART" id="SM00360">
    <property type="entry name" value="RRM"/>
    <property type="match status" value="2"/>
</dbReference>
<dbReference type="InterPro" id="IPR035979">
    <property type="entry name" value="RBD_domain_sf"/>
</dbReference>
<protein>
    <submittedName>
        <fullName evidence="9">Splicing factor 3B subunit 4</fullName>
    </submittedName>
</protein>
<evidence type="ECO:0000256" key="6">
    <source>
        <dbReference type="PROSITE-ProRule" id="PRU00176"/>
    </source>
</evidence>
<dbReference type="InterPro" id="IPR012677">
    <property type="entry name" value="Nucleotide-bd_a/b_plait_sf"/>
</dbReference>
<dbReference type="RefSeq" id="XP_009658474.1">
    <property type="nucleotide sequence ID" value="XM_009660179.1"/>
</dbReference>
<dbReference type="PANTHER" id="PTHR48030:SF3">
    <property type="entry name" value="SPLICING FACTOR 3B SUBUNIT 4"/>
    <property type="match status" value="1"/>
</dbReference>
<evidence type="ECO:0000256" key="1">
    <source>
        <dbReference type="ARBA" id="ARBA00004123"/>
    </source>
</evidence>
<comment type="similarity">
    <text evidence="2">Belongs to the SF3B4 family.</text>
</comment>
<dbReference type="EMBL" id="DS572714">
    <property type="protein sequence ID" value="EGY18120.1"/>
    <property type="molecule type" value="Genomic_DNA"/>
</dbReference>
<dbReference type="FunFam" id="3.30.70.330:FF:000505">
    <property type="entry name" value="Splicing factor 3B subunit 4"/>
    <property type="match status" value="1"/>
</dbReference>
<dbReference type="GO" id="GO:0005730">
    <property type="term" value="C:nucleolus"/>
    <property type="evidence" value="ECO:0007669"/>
    <property type="project" value="TreeGrafter"/>
</dbReference>
<dbReference type="KEGG" id="vda:VDAG_08454"/>
<reference evidence="9 10" key="1">
    <citation type="submission" date="2008-03" db="EMBL/GenBank/DDBJ databases">
        <title>The Genome Sequence of Verticillium dahliae VdLs.17.</title>
        <authorList>
            <consortium name="The Broad Institute Genome Sequencing Platform"/>
            <person name="Ma L.-J.J."/>
            <person name="Klosterman S.J."/>
            <person name="Subbarao K."/>
            <person name="Dobinson K."/>
            <person name="Veronese P."/>
            <person name="Kang S."/>
            <person name="Gold S.E."/>
            <person name="Young S."/>
            <person name="Jaffe D."/>
            <person name="Gnerre S."/>
            <person name="Berlin A."/>
            <person name="Heiman D."/>
            <person name="Hepburn T."/>
            <person name="Sykes S."/>
            <person name="Alvarado L."/>
            <person name="Kodira C.D."/>
            <person name="Lander E."/>
            <person name="Galagan J."/>
            <person name="Nusbaum C."/>
            <person name="Birren B."/>
        </authorList>
    </citation>
    <scope>NUCLEOTIDE SEQUENCE [LARGE SCALE GENOMIC DNA]</scope>
    <source>
        <strain evidence="10">VdLs.17 / ATCC MYA-4575 / FGSC 10137</strain>
    </source>
</reference>
<dbReference type="Pfam" id="PF00076">
    <property type="entry name" value="RRM_1"/>
    <property type="match status" value="2"/>
</dbReference>
<evidence type="ECO:0000313" key="9">
    <source>
        <dbReference type="EMBL" id="EGY18120.1"/>
    </source>
</evidence>
<keyword evidence="3" id="KW-0677">Repeat</keyword>
<keyword evidence="5" id="KW-0539">Nucleus</keyword>
<dbReference type="InterPro" id="IPR052084">
    <property type="entry name" value="SF3B4_spliceosome_assoc"/>
</dbReference>